<dbReference type="PANTHER" id="PTHR30182:SF1">
    <property type="entry name" value="L-SERINE DEHYDRATASE 1"/>
    <property type="match status" value="1"/>
</dbReference>
<accession>R1AX04</accession>
<evidence type="ECO:0000256" key="11">
    <source>
        <dbReference type="RuleBase" id="RU366059"/>
    </source>
</evidence>
<keyword evidence="7 11" id="KW-0408">Iron</keyword>
<evidence type="ECO:0000256" key="10">
    <source>
        <dbReference type="ARBA" id="ARBA00049406"/>
    </source>
</evidence>
<reference evidence="13 14" key="1">
    <citation type="journal article" date="2015" name="Geomicrobiol. J.">
        <title>Caldisalinibacter kiritimatiensis gen. nov., sp. nov., a moderately thermohalophilic thiosulfate-reducing bacterium from a hypersaline microbial mat.</title>
        <authorList>
            <person name="Ben Hania W."/>
            <person name="Joseph M."/>
            <person name="Fiebig A."/>
            <person name="Bunk B."/>
            <person name="Klenk H.-P."/>
            <person name="Fardeau M.-L."/>
            <person name="Spring S."/>
        </authorList>
    </citation>
    <scope>NUCLEOTIDE SEQUENCE [LARGE SCALE GENOMIC DNA]</scope>
    <source>
        <strain evidence="13 14">L21-TH-D2</strain>
    </source>
</reference>
<keyword evidence="4 11" id="KW-0312">Gluconeogenesis</keyword>
<comment type="pathway">
    <text evidence="2">Carbohydrate biosynthesis; gluconeogenesis.</text>
</comment>
<evidence type="ECO:0000256" key="4">
    <source>
        <dbReference type="ARBA" id="ARBA00022432"/>
    </source>
</evidence>
<dbReference type="PANTHER" id="PTHR30182">
    <property type="entry name" value="L-SERINE DEHYDRATASE"/>
    <property type="match status" value="1"/>
</dbReference>
<evidence type="ECO:0000259" key="12">
    <source>
        <dbReference type="Pfam" id="PF03313"/>
    </source>
</evidence>
<evidence type="ECO:0000256" key="5">
    <source>
        <dbReference type="ARBA" id="ARBA00022485"/>
    </source>
</evidence>
<dbReference type="EMBL" id="ARZA01000070">
    <property type="protein sequence ID" value="EOD01192.1"/>
    <property type="molecule type" value="Genomic_DNA"/>
</dbReference>
<dbReference type="PATRIC" id="fig|1304284.3.peg.720"/>
<evidence type="ECO:0000256" key="8">
    <source>
        <dbReference type="ARBA" id="ARBA00023014"/>
    </source>
</evidence>
<dbReference type="GO" id="GO:0006094">
    <property type="term" value="P:gluconeogenesis"/>
    <property type="evidence" value="ECO:0007669"/>
    <property type="project" value="UniProtKB-KW"/>
</dbReference>
<dbReference type="STRING" id="1304284.L21TH_0731"/>
<keyword evidence="5 11" id="KW-0004">4Fe-4S</keyword>
<dbReference type="AlphaFoldDB" id="R1AX04"/>
<comment type="similarity">
    <text evidence="3 11">Belongs to the iron-sulfur dependent L-serine dehydratase family.</text>
</comment>
<evidence type="ECO:0000256" key="9">
    <source>
        <dbReference type="ARBA" id="ARBA00023239"/>
    </source>
</evidence>
<dbReference type="InterPro" id="IPR005130">
    <property type="entry name" value="Ser_deHydtase-like_asu"/>
</dbReference>
<evidence type="ECO:0000256" key="7">
    <source>
        <dbReference type="ARBA" id="ARBA00023004"/>
    </source>
</evidence>
<evidence type="ECO:0000313" key="13">
    <source>
        <dbReference type="EMBL" id="EOD01192.1"/>
    </source>
</evidence>
<comment type="catalytic activity">
    <reaction evidence="10 11">
        <text>L-serine = pyruvate + NH4(+)</text>
        <dbReference type="Rhea" id="RHEA:19169"/>
        <dbReference type="ChEBI" id="CHEBI:15361"/>
        <dbReference type="ChEBI" id="CHEBI:28938"/>
        <dbReference type="ChEBI" id="CHEBI:33384"/>
        <dbReference type="EC" id="4.3.1.17"/>
    </reaction>
</comment>
<evidence type="ECO:0000313" key="14">
    <source>
        <dbReference type="Proteomes" id="UP000013378"/>
    </source>
</evidence>
<evidence type="ECO:0000256" key="6">
    <source>
        <dbReference type="ARBA" id="ARBA00022723"/>
    </source>
</evidence>
<dbReference type="RefSeq" id="WP_006309196.1">
    <property type="nucleotide sequence ID" value="NZ_ARZA01000070.1"/>
</dbReference>
<keyword evidence="6 11" id="KW-0479">Metal-binding</keyword>
<gene>
    <name evidence="13" type="ORF">L21TH_0731</name>
</gene>
<dbReference type="GO" id="GO:0046872">
    <property type="term" value="F:metal ion binding"/>
    <property type="evidence" value="ECO:0007669"/>
    <property type="project" value="UniProtKB-KW"/>
</dbReference>
<organism evidence="13 14">
    <name type="scientific">Caldisalinibacter kiritimatiensis</name>
    <dbReference type="NCBI Taxonomy" id="1304284"/>
    <lineage>
        <taxon>Bacteria</taxon>
        <taxon>Bacillati</taxon>
        <taxon>Bacillota</taxon>
        <taxon>Tissierellia</taxon>
        <taxon>Tissierellales</taxon>
        <taxon>Thermohalobacteraceae</taxon>
        <taxon>Caldisalinibacter</taxon>
    </lineage>
</organism>
<keyword evidence="14" id="KW-1185">Reference proteome</keyword>
<evidence type="ECO:0000256" key="1">
    <source>
        <dbReference type="ARBA" id="ARBA00001966"/>
    </source>
</evidence>
<dbReference type="eggNOG" id="COG1760">
    <property type="taxonomic scope" value="Bacteria"/>
</dbReference>
<comment type="cofactor">
    <cofactor evidence="1 11">
        <name>[4Fe-4S] cluster</name>
        <dbReference type="ChEBI" id="CHEBI:49883"/>
    </cofactor>
</comment>
<dbReference type="InterPro" id="IPR004642">
    <property type="entry name" value="Ser_deHydtase_asu"/>
</dbReference>
<dbReference type="NCBIfam" id="TIGR00718">
    <property type="entry name" value="sda_alpha"/>
    <property type="match status" value="1"/>
</dbReference>
<evidence type="ECO:0000256" key="2">
    <source>
        <dbReference type="ARBA" id="ARBA00004742"/>
    </source>
</evidence>
<dbReference type="Proteomes" id="UP000013378">
    <property type="component" value="Unassembled WGS sequence"/>
</dbReference>
<feature type="domain" description="Serine dehydratase-like alpha subunit" evidence="12">
    <location>
        <begin position="14"/>
        <end position="275"/>
    </location>
</feature>
<sequence length="290" mass="30078">MYNSGKELLTLTKERNCKISEIVIEKECKLTGLSINDVRNKMKNNLEVMRESAKLGLEQDIKSVGGIIGGDAKRVNDYRMSQKTLCGDTINKAMARALSCSEVNASMGRICAAPTAGSAGIIPATIITASEVLNSTDEEIINALFTASGIGEIIAKNATLSGAEGGCQAECGSASAMAAAAIVEMAGGSPEMSLHAAATAIKNVMGLICDPIAGLVEAPCTKRNASGTINALLSADLALAGVKSIIPFDEVIEAMYKVGKSLPHELRETALGGVAATETGIKIKEKIFGK</sequence>
<dbReference type="GO" id="GO:0051539">
    <property type="term" value="F:4 iron, 4 sulfur cluster binding"/>
    <property type="evidence" value="ECO:0007669"/>
    <property type="project" value="UniProtKB-UniRule"/>
</dbReference>
<dbReference type="InterPro" id="IPR051318">
    <property type="entry name" value="Fe-S_L-Ser"/>
</dbReference>
<dbReference type="GO" id="GO:0003941">
    <property type="term" value="F:L-serine ammonia-lyase activity"/>
    <property type="evidence" value="ECO:0007669"/>
    <property type="project" value="UniProtKB-UniRule"/>
</dbReference>
<dbReference type="OrthoDB" id="9805537at2"/>
<dbReference type="Pfam" id="PF03313">
    <property type="entry name" value="SDH_alpha"/>
    <property type="match status" value="1"/>
</dbReference>
<name>R1AX04_9FIRM</name>
<evidence type="ECO:0000256" key="3">
    <source>
        <dbReference type="ARBA" id="ARBA00008636"/>
    </source>
</evidence>
<keyword evidence="9 11" id="KW-0456">Lyase</keyword>
<dbReference type="EC" id="4.3.1.17" evidence="11"/>
<keyword evidence="8 11" id="KW-0411">Iron-sulfur</keyword>
<proteinExistence type="inferred from homology"/>
<comment type="caution">
    <text evidence="13">The sequence shown here is derived from an EMBL/GenBank/DDBJ whole genome shotgun (WGS) entry which is preliminary data.</text>
</comment>
<protein>
    <recommendedName>
        <fullName evidence="11">L-serine dehydratase</fullName>
        <ecNumber evidence="11">4.3.1.17</ecNumber>
    </recommendedName>
</protein>